<dbReference type="InterPro" id="IPR013022">
    <property type="entry name" value="Xyl_isomerase-like_TIM-brl"/>
</dbReference>
<comment type="caution">
    <text evidence="3">The sequence shown here is derived from an EMBL/GenBank/DDBJ whole genome shotgun (WGS) entry which is preliminary data.</text>
</comment>
<evidence type="ECO:0000313" key="4">
    <source>
        <dbReference type="Proteomes" id="UP000283077"/>
    </source>
</evidence>
<dbReference type="GO" id="GO:0016853">
    <property type="term" value="F:isomerase activity"/>
    <property type="evidence" value="ECO:0007669"/>
    <property type="project" value="UniProtKB-KW"/>
</dbReference>
<dbReference type="RefSeq" id="WP_127700963.1">
    <property type="nucleotide sequence ID" value="NZ_SACS01000031.1"/>
</dbReference>
<evidence type="ECO:0000313" key="3">
    <source>
        <dbReference type="EMBL" id="RVU32012.1"/>
    </source>
</evidence>
<accession>A0A437QBT3</accession>
<gene>
    <name evidence="3" type="ORF">EOE67_19050</name>
</gene>
<name>A0A437QBT3_9GAMM</name>
<evidence type="ECO:0000256" key="1">
    <source>
        <dbReference type="ARBA" id="ARBA00022729"/>
    </source>
</evidence>
<sequence length="323" mass="35450">MSDPKRPSLFTEHRNTSVLTALQKTSSPIATSSLSRRQFLGFGAAGLAGAALLSSPLFSNPAFALTADNAATVGKRVGKTGLQLYTVRDLMAENVAKTLKLVAKVGYQELEFAGYFEHKPKDLRAMLDGEGLTAPSCHLPIEAFDNGTDAIIEAALTMGHQYVVIPYLTEQQRGTSIVTYQKLAARFNQIGEALHKAGLKFAYHNHDFEFQLTDNQVPYDVLLAQTDPRYVTMELDLFWTIKAKRDPLAYFAKHPGRFPLWHVKDMDSAGNFADVGKGTIDFKAIFAKSDVAGLQHPFIEHDAAKDPVATITQGFATLKSLRS</sequence>
<keyword evidence="3" id="KW-0413">Isomerase</keyword>
<organism evidence="3 4">
    <name type="scientific">Rheinheimera riviphila</name>
    <dbReference type="NCBI Taxonomy" id="1834037"/>
    <lineage>
        <taxon>Bacteria</taxon>
        <taxon>Pseudomonadati</taxon>
        <taxon>Pseudomonadota</taxon>
        <taxon>Gammaproteobacteria</taxon>
        <taxon>Chromatiales</taxon>
        <taxon>Chromatiaceae</taxon>
        <taxon>Rheinheimera</taxon>
    </lineage>
</organism>
<evidence type="ECO:0000259" key="2">
    <source>
        <dbReference type="Pfam" id="PF01261"/>
    </source>
</evidence>
<dbReference type="InterPro" id="IPR036237">
    <property type="entry name" value="Xyl_isomerase-like_sf"/>
</dbReference>
<dbReference type="InterPro" id="IPR019546">
    <property type="entry name" value="TAT_signal_bac_arc"/>
</dbReference>
<reference evidence="3 4" key="1">
    <citation type="submission" date="2019-01" db="EMBL/GenBank/DDBJ databases">
        <authorList>
            <person name="Chen W.-M."/>
        </authorList>
    </citation>
    <scope>NUCLEOTIDE SEQUENCE [LARGE SCALE GENOMIC DNA]</scope>
    <source>
        <strain evidence="3 4">KYPC3</strain>
    </source>
</reference>
<dbReference type="SUPFAM" id="SSF51658">
    <property type="entry name" value="Xylose isomerase-like"/>
    <property type="match status" value="1"/>
</dbReference>
<dbReference type="NCBIfam" id="TIGR01409">
    <property type="entry name" value="TAT_signal_seq"/>
    <property type="match status" value="1"/>
</dbReference>
<keyword evidence="1" id="KW-0732">Signal</keyword>
<dbReference type="PANTHER" id="PTHR12110">
    <property type="entry name" value="HYDROXYPYRUVATE ISOMERASE"/>
    <property type="match status" value="1"/>
</dbReference>
<dbReference type="Proteomes" id="UP000283077">
    <property type="component" value="Unassembled WGS sequence"/>
</dbReference>
<dbReference type="InterPro" id="IPR050312">
    <property type="entry name" value="IolE/XylAMocC-like"/>
</dbReference>
<dbReference type="Gene3D" id="3.20.20.150">
    <property type="entry name" value="Divalent-metal-dependent TIM barrel enzymes"/>
    <property type="match status" value="1"/>
</dbReference>
<feature type="domain" description="Xylose isomerase-like TIM barrel" evidence="2">
    <location>
        <begin position="100"/>
        <end position="298"/>
    </location>
</feature>
<protein>
    <submittedName>
        <fullName evidence="3">Sugar phosphate isomerase/epimerase</fullName>
    </submittedName>
</protein>
<dbReference type="PROSITE" id="PS51318">
    <property type="entry name" value="TAT"/>
    <property type="match status" value="1"/>
</dbReference>
<dbReference type="EMBL" id="SACS01000031">
    <property type="protein sequence ID" value="RVU32012.1"/>
    <property type="molecule type" value="Genomic_DNA"/>
</dbReference>
<dbReference type="InterPro" id="IPR006311">
    <property type="entry name" value="TAT_signal"/>
</dbReference>
<dbReference type="OrthoDB" id="9798407at2"/>
<proteinExistence type="predicted"/>
<dbReference type="PANTHER" id="PTHR12110:SF41">
    <property type="entry name" value="INOSOSE DEHYDRATASE"/>
    <property type="match status" value="1"/>
</dbReference>
<dbReference type="AlphaFoldDB" id="A0A437QBT3"/>
<keyword evidence="4" id="KW-1185">Reference proteome</keyword>
<dbReference type="Pfam" id="PF01261">
    <property type="entry name" value="AP_endonuc_2"/>
    <property type="match status" value="1"/>
</dbReference>